<dbReference type="UniPathway" id="UPA00060">
    <property type="reaction ID" value="UER00141"/>
</dbReference>
<evidence type="ECO:0000256" key="9">
    <source>
        <dbReference type="HAMAP-Rule" id="MF_00097"/>
    </source>
</evidence>
<evidence type="ECO:0000256" key="6">
    <source>
        <dbReference type="ARBA" id="ARBA00047334"/>
    </source>
</evidence>
<dbReference type="InterPro" id="IPR036206">
    <property type="entry name" value="ThiamineP_synth_sf"/>
</dbReference>
<evidence type="ECO:0000256" key="2">
    <source>
        <dbReference type="ARBA" id="ARBA00022679"/>
    </source>
</evidence>
<dbReference type="Gene3D" id="3.20.20.70">
    <property type="entry name" value="Aldolase class I"/>
    <property type="match status" value="1"/>
</dbReference>
<comment type="catalytic activity">
    <reaction evidence="6 9 10">
        <text>4-methyl-5-(2-phosphooxyethyl)-thiazole + 4-amino-2-methyl-5-(diphosphooxymethyl)pyrimidine + H(+) = thiamine phosphate + diphosphate</text>
        <dbReference type="Rhea" id="RHEA:22328"/>
        <dbReference type="ChEBI" id="CHEBI:15378"/>
        <dbReference type="ChEBI" id="CHEBI:33019"/>
        <dbReference type="ChEBI" id="CHEBI:37575"/>
        <dbReference type="ChEBI" id="CHEBI:57841"/>
        <dbReference type="ChEBI" id="CHEBI:58296"/>
        <dbReference type="EC" id="2.5.1.3"/>
    </reaction>
</comment>
<evidence type="ECO:0000313" key="13">
    <source>
        <dbReference type="EMBL" id="PAV27505.1"/>
    </source>
</evidence>
<feature type="binding site" evidence="9">
    <location>
        <position position="165"/>
    </location>
    <ligand>
        <name>2-[(2R,5Z)-2-carboxy-4-methylthiazol-5(2H)-ylidene]ethyl phosphate</name>
        <dbReference type="ChEBI" id="CHEBI:62899"/>
    </ligand>
</feature>
<feature type="binding site" evidence="9">
    <location>
        <begin position="38"/>
        <end position="42"/>
    </location>
    <ligand>
        <name>4-amino-2-methyl-5-(diphosphooxymethyl)pyrimidine</name>
        <dbReference type="ChEBI" id="CHEBI:57841"/>
    </ligand>
</feature>
<keyword evidence="5 9" id="KW-0784">Thiamine biosynthesis</keyword>
<dbReference type="EMBL" id="NMPM01000002">
    <property type="protein sequence ID" value="PAV27505.1"/>
    <property type="molecule type" value="Genomic_DNA"/>
</dbReference>
<dbReference type="Proteomes" id="UP000218332">
    <property type="component" value="Unassembled WGS sequence"/>
</dbReference>
<dbReference type="InterPro" id="IPR034291">
    <property type="entry name" value="TMP_synthase"/>
</dbReference>
<keyword evidence="2 9" id="KW-0808">Transferase</keyword>
<dbReference type="RefSeq" id="WP_095609438.1">
    <property type="nucleotide sequence ID" value="NZ_NMPM01000002.1"/>
</dbReference>
<comment type="cofactor">
    <cofactor evidence="9">
        <name>Mg(2+)</name>
        <dbReference type="ChEBI" id="CHEBI:18420"/>
    </cofactor>
    <text evidence="9">Binds 1 Mg(2+) ion per subunit.</text>
</comment>
<evidence type="ECO:0000256" key="4">
    <source>
        <dbReference type="ARBA" id="ARBA00022842"/>
    </source>
</evidence>
<dbReference type="SUPFAM" id="SSF51391">
    <property type="entry name" value="Thiamin phosphate synthase"/>
    <property type="match status" value="1"/>
</dbReference>
<evidence type="ECO:0000256" key="8">
    <source>
        <dbReference type="ARBA" id="ARBA00047883"/>
    </source>
</evidence>
<dbReference type="PANTHER" id="PTHR20857:SF15">
    <property type="entry name" value="THIAMINE-PHOSPHATE SYNTHASE"/>
    <property type="match status" value="1"/>
</dbReference>
<dbReference type="HAMAP" id="MF_00097">
    <property type="entry name" value="TMP_synthase"/>
    <property type="match status" value="1"/>
</dbReference>
<dbReference type="CDD" id="cd00564">
    <property type="entry name" value="TMP_TenI"/>
    <property type="match status" value="1"/>
</dbReference>
<proteinExistence type="inferred from homology"/>
<dbReference type="GO" id="GO:0009229">
    <property type="term" value="P:thiamine diphosphate biosynthetic process"/>
    <property type="evidence" value="ECO:0007669"/>
    <property type="project" value="UniProtKB-UniRule"/>
</dbReference>
<dbReference type="InterPro" id="IPR013785">
    <property type="entry name" value="Aldolase_TIM"/>
</dbReference>
<feature type="binding site" evidence="9">
    <location>
        <position position="70"/>
    </location>
    <ligand>
        <name>4-amino-2-methyl-5-(diphosphooxymethyl)pyrimidine</name>
        <dbReference type="ChEBI" id="CHEBI:57841"/>
    </ligand>
</feature>
<reference evidence="13 14" key="1">
    <citation type="submission" date="2017-07" db="EMBL/GenBank/DDBJ databases">
        <title>Tamlnaduibacter salinus (Mi-7) genome sequencing.</title>
        <authorList>
            <person name="Verma A."/>
            <person name="Krishnamurthi S."/>
        </authorList>
    </citation>
    <scope>NUCLEOTIDE SEQUENCE [LARGE SCALE GENOMIC DNA]</scope>
    <source>
        <strain evidence="13 14">Mi-7</strain>
    </source>
</reference>
<name>A0A2A2I8Q5_9GAMM</name>
<feature type="binding site" evidence="9">
    <location>
        <position position="90"/>
    </location>
    <ligand>
        <name>Mg(2+)</name>
        <dbReference type="ChEBI" id="CHEBI:18420"/>
    </ligand>
</feature>
<feature type="binding site" evidence="9">
    <location>
        <begin position="136"/>
        <end position="138"/>
    </location>
    <ligand>
        <name>2-[(2R,5Z)-2-carboxy-4-methylthiazol-5(2H)-ylidene]ethyl phosphate</name>
        <dbReference type="ChEBI" id="CHEBI:62899"/>
    </ligand>
</feature>
<comment type="caution">
    <text evidence="9">Lacks conserved residue(s) required for the propagation of feature annotation.</text>
</comment>
<dbReference type="GO" id="GO:0005737">
    <property type="term" value="C:cytoplasm"/>
    <property type="evidence" value="ECO:0007669"/>
    <property type="project" value="TreeGrafter"/>
</dbReference>
<dbReference type="GO" id="GO:0004789">
    <property type="term" value="F:thiamine-phosphate diphosphorylase activity"/>
    <property type="evidence" value="ECO:0007669"/>
    <property type="project" value="UniProtKB-UniRule"/>
</dbReference>
<comment type="pathway">
    <text evidence="1 9 11">Cofactor biosynthesis; thiamine diphosphate biosynthesis; thiamine phosphate from 4-amino-2-methyl-5-diphosphomethylpyrimidine and 4-methyl-5-(2-phosphoethyl)-thiazole: step 1/1.</text>
</comment>
<dbReference type="NCBIfam" id="TIGR00693">
    <property type="entry name" value="thiE"/>
    <property type="match status" value="1"/>
</dbReference>
<comment type="catalytic activity">
    <reaction evidence="7 9 10">
        <text>2-(2-carboxy-4-methylthiazol-5-yl)ethyl phosphate + 4-amino-2-methyl-5-(diphosphooxymethyl)pyrimidine + 2 H(+) = thiamine phosphate + CO2 + diphosphate</text>
        <dbReference type="Rhea" id="RHEA:47848"/>
        <dbReference type="ChEBI" id="CHEBI:15378"/>
        <dbReference type="ChEBI" id="CHEBI:16526"/>
        <dbReference type="ChEBI" id="CHEBI:33019"/>
        <dbReference type="ChEBI" id="CHEBI:37575"/>
        <dbReference type="ChEBI" id="CHEBI:57841"/>
        <dbReference type="ChEBI" id="CHEBI:62890"/>
        <dbReference type="EC" id="2.5.1.3"/>
    </reaction>
</comment>
<protein>
    <recommendedName>
        <fullName evidence="9">Thiamine-phosphate synthase</fullName>
        <shortName evidence="9">TP synthase</shortName>
        <shortName evidence="9">TPS</shortName>
        <ecNumber evidence="9">2.5.1.3</ecNumber>
    </recommendedName>
    <alternativeName>
        <fullName evidence="9">Thiamine-phosphate pyrophosphorylase</fullName>
        <shortName evidence="9">TMP pyrophosphorylase</shortName>
        <shortName evidence="9">TMP-PPase</shortName>
    </alternativeName>
</protein>
<evidence type="ECO:0000259" key="12">
    <source>
        <dbReference type="Pfam" id="PF02581"/>
    </source>
</evidence>
<keyword evidence="4 9" id="KW-0460">Magnesium</keyword>
<dbReference type="Pfam" id="PF02581">
    <property type="entry name" value="TMP-TENI"/>
    <property type="match status" value="1"/>
</dbReference>
<evidence type="ECO:0000256" key="7">
    <source>
        <dbReference type="ARBA" id="ARBA00047851"/>
    </source>
</evidence>
<dbReference type="GO" id="GO:0000287">
    <property type="term" value="F:magnesium ion binding"/>
    <property type="evidence" value="ECO:0007669"/>
    <property type="project" value="UniProtKB-UniRule"/>
</dbReference>
<keyword evidence="3 9" id="KW-0479">Metal-binding</keyword>
<evidence type="ECO:0000256" key="1">
    <source>
        <dbReference type="ARBA" id="ARBA00005165"/>
    </source>
</evidence>
<evidence type="ECO:0000256" key="10">
    <source>
        <dbReference type="RuleBase" id="RU003826"/>
    </source>
</evidence>
<feature type="binding site" evidence="9">
    <location>
        <position position="139"/>
    </location>
    <ligand>
        <name>4-amino-2-methyl-5-(diphosphooxymethyl)pyrimidine</name>
        <dbReference type="ChEBI" id="CHEBI:57841"/>
    </ligand>
</feature>
<comment type="caution">
    <text evidence="13">The sequence shown here is derived from an EMBL/GenBank/DDBJ whole genome shotgun (WGS) entry which is preliminary data.</text>
</comment>
<dbReference type="EC" id="2.5.1.3" evidence="9"/>
<evidence type="ECO:0000313" key="14">
    <source>
        <dbReference type="Proteomes" id="UP000218332"/>
    </source>
</evidence>
<organism evidence="13 14">
    <name type="scientific">Tamilnaduibacter salinus</name>
    <dbReference type="NCBI Taxonomy" id="1484056"/>
    <lineage>
        <taxon>Bacteria</taxon>
        <taxon>Pseudomonadati</taxon>
        <taxon>Pseudomonadota</taxon>
        <taxon>Gammaproteobacteria</taxon>
        <taxon>Pseudomonadales</taxon>
        <taxon>Marinobacteraceae</taxon>
        <taxon>Tamilnaduibacter</taxon>
    </lineage>
</organism>
<evidence type="ECO:0000256" key="3">
    <source>
        <dbReference type="ARBA" id="ARBA00022723"/>
    </source>
</evidence>
<dbReference type="InterPro" id="IPR022998">
    <property type="entry name" value="ThiamineP_synth_TenI"/>
</dbReference>
<comment type="catalytic activity">
    <reaction evidence="8 9 10">
        <text>2-[(2R,5Z)-2-carboxy-4-methylthiazol-5(2H)-ylidene]ethyl phosphate + 4-amino-2-methyl-5-(diphosphooxymethyl)pyrimidine + 2 H(+) = thiamine phosphate + CO2 + diphosphate</text>
        <dbReference type="Rhea" id="RHEA:47844"/>
        <dbReference type="ChEBI" id="CHEBI:15378"/>
        <dbReference type="ChEBI" id="CHEBI:16526"/>
        <dbReference type="ChEBI" id="CHEBI:33019"/>
        <dbReference type="ChEBI" id="CHEBI:37575"/>
        <dbReference type="ChEBI" id="CHEBI:57841"/>
        <dbReference type="ChEBI" id="CHEBI:62899"/>
        <dbReference type="EC" id="2.5.1.3"/>
    </reaction>
</comment>
<gene>
    <name evidence="9" type="primary">thiE</name>
    <name evidence="13" type="ORF">CF392_00095</name>
</gene>
<accession>A0A2A2I8Q5</accession>
<feature type="binding site" evidence="9">
    <location>
        <position position="71"/>
    </location>
    <ligand>
        <name>Mg(2+)</name>
        <dbReference type="ChEBI" id="CHEBI:18420"/>
    </ligand>
</feature>
<comment type="similarity">
    <text evidence="9 10">Belongs to the thiamine-phosphate synthase family.</text>
</comment>
<dbReference type="GO" id="GO:0009228">
    <property type="term" value="P:thiamine biosynthetic process"/>
    <property type="evidence" value="ECO:0007669"/>
    <property type="project" value="UniProtKB-KW"/>
</dbReference>
<evidence type="ECO:0000256" key="5">
    <source>
        <dbReference type="ARBA" id="ARBA00022977"/>
    </source>
</evidence>
<comment type="function">
    <text evidence="9">Condenses 4-methyl-5-(beta-hydroxyethyl)thiazole monophosphate (THZ-P) and 2-methyl-4-amino-5-hydroxymethyl pyrimidine pyrophosphate (HMP-PP) to form thiamine monophosphate (TMP).</text>
</comment>
<dbReference type="PANTHER" id="PTHR20857">
    <property type="entry name" value="THIAMINE-PHOSPHATE PYROPHOSPHORYLASE"/>
    <property type="match status" value="1"/>
</dbReference>
<evidence type="ECO:0000256" key="11">
    <source>
        <dbReference type="RuleBase" id="RU004253"/>
    </source>
</evidence>
<dbReference type="AlphaFoldDB" id="A0A2A2I8Q5"/>
<feature type="domain" description="Thiamine phosphate synthase/TenI" evidence="12">
    <location>
        <begin position="8"/>
        <end position="187"/>
    </location>
</feature>
<keyword evidence="14" id="KW-1185">Reference proteome</keyword>
<feature type="binding site" evidence="9">
    <location>
        <position position="109"/>
    </location>
    <ligand>
        <name>4-amino-2-methyl-5-(diphosphooxymethyl)pyrimidine</name>
        <dbReference type="ChEBI" id="CHEBI:57841"/>
    </ligand>
</feature>
<sequence length="213" mass="22926">MRTVPRGLYAVTDPTLLPEDRLIPAVEAALQGGTVLVQYRDKAAGDVDRRRRAESLLSLCRNYHVPLLVNDDLDLAQRIDADGVHLGQSDGRVDEARHRLGDQALVGRTCHDRLDLAREAADQGADYLAFGRFFPSVTKPEAPAATPDILTEAQTLNRPTSAIGGITLENAALLIAHGADLLAVIGGLFATDDVAARARAFDQLFHASPDRSS</sequence>